<dbReference type="PANTHER" id="PTHR43252:SF4">
    <property type="entry name" value="TRANSCRIPTIONAL REGULATORY PROTEIN"/>
    <property type="match status" value="1"/>
</dbReference>
<evidence type="ECO:0000259" key="1">
    <source>
        <dbReference type="Pfam" id="PF03551"/>
    </source>
</evidence>
<name>A0A1V2TB31_9NOCA</name>
<protein>
    <submittedName>
        <fullName evidence="2">PadR family transcriptional regulator</fullName>
    </submittedName>
</protein>
<gene>
    <name evidence="2" type="ORF">B0T46_21555</name>
</gene>
<comment type="caution">
    <text evidence="2">The sequence shown here is derived from an EMBL/GenBank/DDBJ whole genome shotgun (WGS) entry which is preliminary data.</text>
</comment>
<feature type="domain" description="Transcription regulator PadR N-terminal" evidence="1">
    <location>
        <begin position="21"/>
        <end position="94"/>
    </location>
</feature>
<reference evidence="2 3" key="1">
    <citation type="journal article" date="2016" name="Antonie Van Leeuwenhoek">
        <title>Nocardia donostiensis sp. nov., isolated from human respiratory specimens.</title>
        <authorList>
            <person name="Ercibengoa M."/>
            <person name="Bell M."/>
            <person name="Marimon J.M."/>
            <person name="Humrighouse B."/>
            <person name="Klenk H.P."/>
            <person name="Potter G."/>
            <person name="Perez-Trallero E."/>
        </authorList>
    </citation>
    <scope>NUCLEOTIDE SEQUENCE [LARGE SCALE GENOMIC DNA]</scope>
    <source>
        <strain evidence="2 3">X1655</strain>
    </source>
</reference>
<accession>A0A1V2TB31</accession>
<evidence type="ECO:0000313" key="2">
    <source>
        <dbReference type="EMBL" id="ONM46722.1"/>
    </source>
</evidence>
<dbReference type="InterPro" id="IPR005149">
    <property type="entry name" value="Tscrpt_reg_PadR_N"/>
</dbReference>
<dbReference type="Pfam" id="PF03551">
    <property type="entry name" value="PadR"/>
    <property type="match status" value="1"/>
</dbReference>
<dbReference type="InterPro" id="IPR036388">
    <property type="entry name" value="WH-like_DNA-bd_sf"/>
</dbReference>
<proteinExistence type="predicted"/>
<sequence length="236" mass="26850">MTAESISGSELPTLPPTSWAVLGMLSYEEEISGYDLKKWCDWSLRYFYWSPSYSQIYSELKKLEQHGYATSRVQRDEGVRGRRLYKITETGRAAVIAWTNETPVDPPVLKHHVMLRIAYGHLSSPDRLKEILREHIAYVDKLERRAAIDAGAAKSEPGWAYSQIVLQWSERYYAAERELAQQLIDDIDAADAVLQQARRGDEAGYPKPVPGHWRDVERWVQAEEAESDGASDSSSS</sequence>
<organism evidence="2 3">
    <name type="scientific">Nocardia donostiensis</name>
    <dbReference type="NCBI Taxonomy" id="1538463"/>
    <lineage>
        <taxon>Bacteria</taxon>
        <taxon>Bacillati</taxon>
        <taxon>Actinomycetota</taxon>
        <taxon>Actinomycetes</taxon>
        <taxon>Mycobacteriales</taxon>
        <taxon>Nocardiaceae</taxon>
        <taxon>Nocardia</taxon>
    </lineage>
</organism>
<dbReference type="PANTHER" id="PTHR43252">
    <property type="entry name" value="TRANSCRIPTIONAL REGULATOR YQJI"/>
    <property type="match status" value="1"/>
</dbReference>
<dbReference type="SUPFAM" id="SSF46785">
    <property type="entry name" value="Winged helix' DNA-binding domain"/>
    <property type="match status" value="1"/>
</dbReference>
<dbReference type="EMBL" id="MUMY01000021">
    <property type="protein sequence ID" value="ONM46722.1"/>
    <property type="molecule type" value="Genomic_DNA"/>
</dbReference>
<dbReference type="Gene3D" id="1.10.10.10">
    <property type="entry name" value="Winged helix-like DNA-binding domain superfamily/Winged helix DNA-binding domain"/>
    <property type="match status" value="1"/>
</dbReference>
<dbReference type="STRING" id="1538463.B0T36_23145"/>
<dbReference type="RefSeq" id="WP_077120413.1">
    <property type="nucleotide sequence ID" value="NZ_LOKT01000020.1"/>
</dbReference>
<dbReference type="InterPro" id="IPR036390">
    <property type="entry name" value="WH_DNA-bd_sf"/>
</dbReference>
<dbReference type="Proteomes" id="UP000188836">
    <property type="component" value="Unassembled WGS sequence"/>
</dbReference>
<keyword evidence="3" id="KW-1185">Reference proteome</keyword>
<evidence type="ECO:0000313" key="3">
    <source>
        <dbReference type="Proteomes" id="UP000188836"/>
    </source>
</evidence>
<dbReference type="AlphaFoldDB" id="A0A1V2TB31"/>